<dbReference type="InterPro" id="IPR036922">
    <property type="entry name" value="Rieske_2Fe-2S_sf"/>
</dbReference>
<comment type="cofactor">
    <cofactor evidence="5">
        <name>[2Fe-2S] cluster</name>
        <dbReference type="ChEBI" id="CHEBI:190135"/>
    </cofactor>
</comment>
<dbReference type="EMBL" id="QDHA01000097">
    <property type="protein sequence ID" value="RCJ04568.1"/>
    <property type="molecule type" value="Genomic_DNA"/>
</dbReference>
<dbReference type="CDD" id="cd03528">
    <property type="entry name" value="Rieske_RO_ferredoxin"/>
    <property type="match status" value="1"/>
</dbReference>
<gene>
    <name evidence="8" type="ORF">DDK22_31490</name>
</gene>
<accession>A0A367P9M6</accession>
<evidence type="ECO:0000256" key="2">
    <source>
        <dbReference type="ARBA" id="ARBA00022723"/>
    </source>
</evidence>
<evidence type="ECO:0000256" key="1">
    <source>
        <dbReference type="ARBA" id="ARBA00022714"/>
    </source>
</evidence>
<keyword evidence="2" id="KW-0479">Metal-binding</keyword>
<dbReference type="Pfam" id="PF00355">
    <property type="entry name" value="Rieske"/>
    <property type="match status" value="1"/>
</dbReference>
<organism evidence="8 9">
    <name type="scientific">Cupriavidus necator</name>
    <name type="common">Alcaligenes eutrophus</name>
    <name type="synonym">Ralstonia eutropha</name>
    <dbReference type="NCBI Taxonomy" id="106590"/>
    <lineage>
        <taxon>Bacteria</taxon>
        <taxon>Pseudomonadati</taxon>
        <taxon>Pseudomonadota</taxon>
        <taxon>Betaproteobacteria</taxon>
        <taxon>Burkholderiales</taxon>
        <taxon>Burkholderiaceae</taxon>
        <taxon>Cupriavidus</taxon>
    </lineage>
</organism>
<name>A0A367P9M6_CUPNE</name>
<evidence type="ECO:0000256" key="3">
    <source>
        <dbReference type="ARBA" id="ARBA00023004"/>
    </source>
</evidence>
<dbReference type="PROSITE" id="PS51296">
    <property type="entry name" value="RIESKE"/>
    <property type="match status" value="1"/>
</dbReference>
<evidence type="ECO:0000256" key="5">
    <source>
        <dbReference type="ARBA" id="ARBA00034078"/>
    </source>
</evidence>
<sequence>MLAHDEDMCTQPQPIRWFRAGDLDALFAEGNCHGLDVEGRRIGLFNVDGEVHALDDICTHGNARLSEGELDGHEIECPLHAGLFDVRTGRAMCSPLTRDARCHAVRIDDGVVYVAAPEAP</sequence>
<dbReference type="SUPFAM" id="SSF50022">
    <property type="entry name" value="ISP domain"/>
    <property type="match status" value="1"/>
</dbReference>
<evidence type="ECO:0000259" key="7">
    <source>
        <dbReference type="PROSITE" id="PS51296"/>
    </source>
</evidence>
<dbReference type="PANTHER" id="PTHR21496">
    <property type="entry name" value="FERREDOXIN-RELATED"/>
    <property type="match status" value="1"/>
</dbReference>
<protein>
    <submittedName>
        <fullName evidence="8">Non-heme iron oxygenase ferredoxin subunit</fullName>
    </submittedName>
</protein>
<reference evidence="8 9" key="1">
    <citation type="submission" date="2018-04" db="EMBL/GenBank/DDBJ databases">
        <title>Cupriavidus necator CR12 genome sequencing and assembly.</title>
        <authorList>
            <person name="Ben Fekih I."/>
            <person name="Mazhar H.S."/>
            <person name="Bello S.K."/>
            <person name="Rensing C."/>
        </authorList>
    </citation>
    <scope>NUCLEOTIDE SEQUENCE [LARGE SCALE GENOMIC DNA]</scope>
    <source>
        <strain evidence="8 9">CR12</strain>
    </source>
</reference>
<evidence type="ECO:0000256" key="6">
    <source>
        <dbReference type="ARBA" id="ARBA00038001"/>
    </source>
</evidence>
<dbReference type="GO" id="GO:0046872">
    <property type="term" value="F:metal ion binding"/>
    <property type="evidence" value="ECO:0007669"/>
    <property type="project" value="UniProtKB-KW"/>
</dbReference>
<evidence type="ECO:0000313" key="9">
    <source>
        <dbReference type="Proteomes" id="UP000253501"/>
    </source>
</evidence>
<dbReference type="Proteomes" id="UP000253501">
    <property type="component" value="Unassembled WGS sequence"/>
</dbReference>
<evidence type="ECO:0000313" key="8">
    <source>
        <dbReference type="EMBL" id="RCJ04568.1"/>
    </source>
</evidence>
<dbReference type="Gene3D" id="2.102.10.10">
    <property type="entry name" value="Rieske [2Fe-2S] iron-sulphur domain"/>
    <property type="match status" value="1"/>
</dbReference>
<feature type="domain" description="Rieske" evidence="7">
    <location>
        <begin position="19"/>
        <end position="114"/>
    </location>
</feature>
<dbReference type="GO" id="GO:0051537">
    <property type="term" value="F:2 iron, 2 sulfur cluster binding"/>
    <property type="evidence" value="ECO:0007669"/>
    <property type="project" value="UniProtKB-KW"/>
</dbReference>
<evidence type="ECO:0000256" key="4">
    <source>
        <dbReference type="ARBA" id="ARBA00023014"/>
    </source>
</evidence>
<keyword evidence="3" id="KW-0408">Iron</keyword>
<comment type="caution">
    <text evidence="8">The sequence shown here is derived from an EMBL/GenBank/DDBJ whole genome shotgun (WGS) entry which is preliminary data.</text>
</comment>
<keyword evidence="4" id="KW-0411">Iron-sulfur</keyword>
<dbReference type="InterPro" id="IPR017941">
    <property type="entry name" value="Rieske_2Fe-2S"/>
</dbReference>
<dbReference type="PANTHER" id="PTHR21496:SF0">
    <property type="entry name" value="RIESKE DOMAIN-CONTAINING PROTEIN"/>
    <property type="match status" value="1"/>
</dbReference>
<keyword evidence="1" id="KW-0001">2Fe-2S</keyword>
<dbReference type="RefSeq" id="WP_114135357.1">
    <property type="nucleotide sequence ID" value="NZ_CP068434.1"/>
</dbReference>
<dbReference type="AlphaFoldDB" id="A0A367P9M6"/>
<comment type="similarity">
    <text evidence="6">Belongs to the bacterial ring-hydroxylating dioxygenase ferredoxin component family.</text>
</comment>
<proteinExistence type="inferred from homology"/>